<feature type="transmembrane region" description="Helical" evidence="10">
    <location>
        <begin position="246"/>
        <end position="272"/>
    </location>
</feature>
<evidence type="ECO:0000259" key="11">
    <source>
        <dbReference type="PROSITE" id="PS50893"/>
    </source>
</evidence>
<dbReference type="GO" id="GO:0034040">
    <property type="term" value="F:ATPase-coupled lipid transmembrane transporter activity"/>
    <property type="evidence" value="ECO:0007669"/>
    <property type="project" value="TreeGrafter"/>
</dbReference>
<dbReference type="RefSeq" id="WP_090362853.1">
    <property type="nucleotide sequence ID" value="NZ_FNEM01000003.1"/>
</dbReference>
<dbReference type="InterPro" id="IPR014216">
    <property type="entry name" value="ABC_transptr_CydD"/>
</dbReference>
<dbReference type="NCBIfam" id="TIGR02857">
    <property type="entry name" value="CydD"/>
    <property type="match status" value="1"/>
</dbReference>
<dbReference type="PROSITE" id="PS50929">
    <property type="entry name" value="ABC_TM1F"/>
    <property type="match status" value="1"/>
</dbReference>
<proteinExistence type="predicted"/>
<dbReference type="GO" id="GO:0005524">
    <property type="term" value="F:ATP binding"/>
    <property type="evidence" value="ECO:0007669"/>
    <property type="project" value="UniProtKB-KW"/>
</dbReference>
<evidence type="ECO:0000256" key="4">
    <source>
        <dbReference type="ARBA" id="ARBA00022519"/>
    </source>
</evidence>
<evidence type="ECO:0000259" key="12">
    <source>
        <dbReference type="PROSITE" id="PS50929"/>
    </source>
</evidence>
<evidence type="ECO:0000313" key="13">
    <source>
        <dbReference type="EMBL" id="SDI77747.1"/>
    </source>
</evidence>
<keyword evidence="8 10" id="KW-1133">Transmembrane helix</keyword>
<keyword evidence="14" id="KW-1185">Reference proteome</keyword>
<keyword evidence="2" id="KW-0813">Transport</keyword>
<dbReference type="FunFam" id="1.20.1560.10:FF:000039">
    <property type="entry name" value="Cysteine/glutathione ABC transporter permease/ATP-binding protein CydD"/>
    <property type="match status" value="1"/>
</dbReference>
<dbReference type="NCBIfam" id="NF008379">
    <property type="entry name" value="PRK11174.1"/>
    <property type="match status" value="1"/>
</dbReference>
<gene>
    <name evidence="13" type="ORF">SAMN04488540_10382</name>
</gene>
<evidence type="ECO:0000256" key="5">
    <source>
        <dbReference type="ARBA" id="ARBA00022692"/>
    </source>
</evidence>
<feature type="domain" description="ABC transmembrane type-1" evidence="12">
    <location>
        <begin position="25"/>
        <end position="316"/>
    </location>
</feature>
<dbReference type="Gene3D" id="1.20.1560.10">
    <property type="entry name" value="ABC transporter type 1, transmembrane domain"/>
    <property type="match status" value="1"/>
</dbReference>
<dbReference type="GO" id="GO:0005886">
    <property type="term" value="C:plasma membrane"/>
    <property type="evidence" value="ECO:0007669"/>
    <property type="project" value="UniProtKB-SubCell"/>
</dbReference>
<feature type="transmembrane region" description="Helical" evidence="10">
    <location>
        <begin position="140"/>
        <end position="161"/>
    </location>
</feature>
<dbReference type="InterPro" id="IPR039421">
    <property type="entry name" value="Type_1_exporter"/>
</dbReference>
<evidence type="ECO:0000256" key="8">
    <source>
        <dbReference type="ARBA" id="ARBA00022989"/>
    </source>
</evidence>
<keyword evidence="9 10" id="KW-0472">Membrane</keyword>
<evidence type="ECO:0000313" key="14">
    <source>
        <dbReference type="Proteomes" id="UP000199527"/>
    </source>
</evidence>
<feature type="transmembrane region" description="Helical" evidence="10">
    <location>
        <begin position="278"/>
        <end position="297"/>
    </location>
</feature>
<evidence type="ECO:0000256" key="10">
    <source>
        <dbReference type="SAM" id="Phobius"/>
    </source>
</evidence>
<keyword evidence="3" id="KW-1003">Cell membrane</keyword>
<keyword evidence="6" id="KW-0547">Nucleotide-binding</keyword>
<dbReference type="GO" id="GO:0016887">
    <property type="term" value="F:ATP hydrolysis activity"/>
    <property type="evidence" value="ECO:0007669"/>
    <property type="project" value="InterPro"/>
</dbReference>
<dbReference type="Gene3D" id="3.40.50.300">
    <property type="entry name" value="P-loop containing nucleotide triphosphate hydrolases"/>
    <property type="match status" value="1"/>
</dbReference>
<dbReference type="GO" id="GO:0042883">
    <property type="term" value="P:cysteine transport"/>
    <property type="evidence" value="ECO:0007669"/>
    <property type="project" value="InterPro"/>
</dbReference>
<dbReference type="CDD" id="cd18584">
    <property type="entry name" value="ABC_6TM_AarD_CydD"/>
    <property type="match status" value="1"/>
</dbReference>
<dbReference type="OrthoDB" id="9806127at2"/>
<sequence length="563" mass="61987">MDKALQRQLNGWLRGAARPARSWLLLTIGFGLLAGICIIGQAWVLANLLHQLVIEQVDKTTLTNDFLLLAALIAAKSLALAGREVASFRIGSLVRHNTRRAILDKLDRLGPAFASSKSGGAWTTMLLEQTEQMQDFFSKYLPQMMLAGLIPLMILVLLFPINWIAGLILLGTAPLTVLFMAIIGMGAADANKRNFQALARLSGTFLDRLRGMSTIRQFAAAQSQADTLRDASDEFRQRTMEVLRMAFLSSAVLEFFAAISIALIAVYFGFSYLGHLDFGHYGAGITLFTGFLVLLLAPEFYQPLRDLGAFYHAKAQALGAAESIVDFLDHQSELNQGDRRLDADSPMHIRASKLVVCAHDHTPLTQPVDFELLPGHKLALVGPSGAGKSSVMKALMGLLPYQGSLTVDGIEVRELSRDPWMRHYSWLGQNPALVHGSVRDNLLMGRCDIDDARLRQACEHAHLDQALAQFDQGLEHKVGDRNSGLSVGQAQRIALTRALLKDAPLLLLDEPTASLDQRSEQLVMDGLRQHWVNKSVVMISHRRDSLNEMDTVVTLTAKEHTDA</sequence>
<organism evidence="13 14">
    <name type="scientific">Ferrimonas sediminum</name>
    <dbReference type="NCBI Taxonomy" id="718193"/>
    <lineage>
        <taxon>Bacteria</taxon>
        <taxon>Pseudomonadati</taxon>
        <taxon>Pseudomonadota</taxon>
        <taxon>Gammaproteobacteria</taxon>
        <taxon>Alteromonadales</taxon>
        <taxon>Ferrimonadaceae</taxon>
        <taxon>Ferrimonas</taxon>
    </lineage>
</organism>
<dbReference type="EMBL" id="FNEM01000003">
    <property type="protein sequence ID" value="SDI77747.1"/>
    <property type="molecule type" value="Genomic_DNA"/>
</dbReference>
<name>A0A1G8NCE3_9GAMM</name>
<evidence type="ECO:0000256" key="7">
    <source>
        <dbReference type="ARBA" id="ARBA00022840"/>
    </source>
</evidence>
<reference evidence="14" key="1">
    <citation type="submission" date="2016-10" db="EMBL/GenBank/DDBJ databases">
        <authorList>
            <person name="Varghese N."/>
            <person name="Submissions S."/>
        </authorList>
    </citation>
    <scope>NUCLEOTIDE SEQUENCE [LARGE SCALE GENOMIC DNA]</scope>
    <source>
        <strain evidence="14">DSM 23317</strain>
    </source>
</reference>
<dbReference type="InterPro" id="IPR003439">
    <property type="entry name" value="ABC_transporter-like_ATP-bd"/>
</dbReference>
<dbReference type="Pfam" id="PF00664">
    <property type="entry name" value="ABC_membrane"/>
    <property type="match status" value="1"/>
</dbReference>
<evidence type="ECO:0000256" key="6">
    <source>
        <dbReference type="ARBA" id="ARBA00022741"/>
    </source>
</evidence>
<protein>
    <submittedName>
        <fullName evidence="13">ATP-binding cassette, subfamily C, CydD</fullName>
    </submittedName>
</protein>
<dbReference type="SMART" id="SM00382">
    <property type="entry name" value="AAA"/>
    <property type="match status" value="1"/>
</dbReference>
<dbReference type="InterPro" id="IPR011527">
    <property type="entry name" value="ABC1_TM_dom"/>
</dbReference>
<evidence type="ECO:0000256" key="1">
    <source>
        <dbReference type="ARBA" id="ARBA00004429"/>
    </source>
</evidence>
<evidence type="ECO:0000256" key="3">
    <source>
        <dbReference type="ARBA" id="ARBA00022475"/>
    </source>
</evidence>
<dbReference type="Pfam" id="PF00005">
    <property type="entry name" value="ABC_tran"/>
    <property type="match status" value="1"/>
</dbReference>
<feature type="transmembrane region" description="Helical" evidence="10">
    <location>
        <begin position="167"/>
        <end position="188"/>
    </location>
</feature>
<dbReference type="InterPro" id="IPR036640">
    <property type="entry name" value="ABC1_TM_sf"/>
</dbReference>
<dbReference type="SUPFAM" id="SSF90123">
    <property type="entry name" value="ABC transporter transmembrane region"/>
    <property type="match status" value="1"/>
</dbReference>
<comment type="subcellular location">
    <subcellularLocation>
        <location evidence="1">Cell inner membrane</location>
        <topology evidence="1">Multi-pass membrane protein</topology>
    </subcellularLocation>
</comment>
<keyword evidence="5 10" id="KW-0812">Transmembrane</keyword>
<dbReference type="InterPro" id="IPR027417">
    <property type="entry name" value="P-loop_NTPase"/>
</dbReference>
<feature type="transmembrane region" description="Helical" evidence="10">
    <location>
        <begin position="23"/>
        <end position="46"/>
    </location>
</feature>
<dbReference type="SUPFAM" id="SSF52540">
    <property type="entry name" value="P-loop containing nucleoside triphosphate hydrolases"/>
    <property type="match status" value="1"/>
</dbReference>
<feature type="transmembrane region" description="Helical" evidence="10">
    <location>
        <begin position="66"/>
        <end position="86"/>
    </location>
</feature>
<feature type="domain" description="ABC transporter" evidence="11">
    <location>
        <begin position="349"/>
        <end position="563"/>
    </location>
</feature>
<accession>A0A1G8NCE3</accession>
<dbReference type="PANTHER" id="PTHR24221">
    <property type="entry name" value="ATP-BINDING CASSETTE SUB-FAMILY B"/>
    <property type="match status" value="1"/>
</dbReference>
<dbReference type="AlphaFoldDB" id="A0A1G8NCE3"/>
<dbReference type="GO" id="GO:0140359">
    <property type="term" value="F:ABC-type transporter activity"/>
    <property type="evidence" value="ECO:0007669"/>
    <property type="project" value="InterPro"/>
</dbReference>
<keyword evidence="7 13" id="KW-0067">ATP-binding</keyword>
<dbReference type="Proteomes" id="UP000199527">
    <property type="component" value="Unassembled WGS sequence"/>
</dbReference>
<evidence type="ECO:0000256" key="9">
    <source>
        <dbReference type="ARBA" id="ARBA00023136"/>
    </source>
</evidence>
<dbReference type="PANTHER" id="PTHR24221:SF261">
    <property type="entry name" value="GLUTATHIONE_L-CYSTEINE TRANSPORT SYSTEM ATP-BINDING_PERMEASE PROTEIN CYDD"/>
    <property type="match status" value="1"/>
</dbReference>
<keyword evidence="4" id="KW-0997">Cell inner membrane</keyword>
<dbReference type="PROSITE" id="PS50893">
    <property type="entry name" value="ABC_TRANSPORTER_2"/>
    <property type="match status" value="1"/>
</dbReference>
<evidence type="ECO:0000256" key="2">
    <source>
        <dbReference type="ARBA" id="ARBA00022448"/>
    </source>
</evidence>
<dbReference type="InterPro" id="IPR003593">
    <property type="entry name" value="AAA+_ATPase"/>
</dbReference>